<dbReference type="Pfam" id="PF00664">
    <property type="entry name" value="ABC_membrane"/>
    <property type="match status" value="1"/>
</dbReference>
<accession>A0A840SIQ3</accession>
<dbReference type="GO" id="GO:0015421">
    <property type="term" value="F:ABC-type oligopeptide transporter activity"/>
    <property type="evidence" value="ECO:0007669"/>
    <property type="project" value="TreeGrafter"/>
</dbReference>
<comment type="subcellular location">
    <subcellularLocation>
        <location evidence="1">Cell membrane</location>
        <topology evidence="1">Multi-pass membrane protein</topology>
    </subcellularLocation>
</comment>
<evidence type="ECO:0000313" key="12">
    <source>
        <dbReference type="EMBL" id="MBB5219281.1"/>
    </source>
</evidence>
<gene>
    <name evidence="13" type="ORF">DYE49_10375</name>
    <name evidence="12" type="ORF">HNP77_001650</name>
</gene>
<evidence type="ECO:0000256" key="4">
    <source>
        <dbReference type="ARBA" id="ARBA00022692"/>
    </source>
</evidence>
<keyword evidence="8 9" id="KW-0472">Membrane</keyword>
<feature type="domain" description="ABC transporter" evidence="10">
    <location>
        <begin position="361"/>
        <end position="593"/>
    </location>
</feature>
<reference evidence="13 15" key="1">
    <citation type="submission" date="2018-08" db="EMBL/GenBank/DDBJ databases">
        <title>The first complete genome of Treponema rectale (CHPAT), a commensal spirochete of the bovine rectum.</title>
        <authorList>
            <person name="Staton G.J."/>
            <person name="Clegg S.R."/>
            <person name="Carter S.D."/>
            <person name="Radford A.D."/>
            <person name="Darby A."/>
            <person name="Hall N."/>
            <person name="Birtles R.J."/>
            <person name="Evans N.J."/>
        </authorList>
    </citation>
    <scope>NUCLEOTIDE SEQUENCE [LARGE SCALE GENOMIC DNA]</scope>
    <source>
        <strain evidence="13 15">CHPA</strain>
    </source>
</reference>
<evidence type="ECO:0000259" key="11">
    <source>
        <dbReference type="PROSITE" id="PS50929"/>
    </source>
</evidence>
<keyword evidence="2" id="KW-0813">Transport</keyword>
<evidence type="ECO:0000256" key="8">
    <source>
        <dbReference type="ARBA" id="ARBA00023136"/>
    </source>
</evidence>
<keyword evidence="6 12" id="KW-0067">ATP-binding</keyword>
<dbReference type="InterPro" id="IPR003593">
    <property type="entry name" value="AAA+_ATPase"/>
</dbReference>
<keyword evidence="4 9" id="KW-0812">Transmembrane</keyword>
<evidence type="ECO:0000259" key="10">
    <source>
        <dbReference type="PROSITE" id="PS50893"/>
    </source>
</evidence>
<dbReference type="PROSITE" id="PS50893">
    <property type="entry name" value="ABC_TRANSPORTER_2"/>
    <property type="match status" value="1"/>
</dbReference>
<dbReference type="GO" id="GO:0016887">
    <property type="term" value="F:ATP hydrolysis activity"/>
    <property type="evidence" value="ECO:0007669"/>
    <property type="project" value="InterPro"/>
</dbReference>
<dbReference type="EMBL" id="JACHFR010000002">
    <property type="protein sequence ID" value="MBB5219281.1"/>
    <property type="molecule type" value="Genomic_DNA"/>
</dbReference>
<dbReference type="InterPro" id="IPR017871">
    <property type="entry name" value="ABC_transporter-like_CS"/>
</dbReference>
<dbReference type="KEGG" id="trc:DYE49_10375"/>
<dbReference type="PROSITE" id="PS50929">
    <property type="entry name" value="ABC_TM1F"/>
    <property type="match status" value="1"/>
</dbReference>
<evidence type="ECO:0000256" key="9">
    <source>
        <dbReference type="SAM" id="Phobius"/>
    </source>
</evidence>
<evidence type="ECO:0000256" key="2">
    <source>
        <dbReference type="ARBA" id="ARBA00022448"/>
    </source>
</evidence>
<dbReference type="Gene3D" id="3.40.50.300">
    <property type="entry name" value="P-loop containing nucleotide triphosphate hydrolases"/>
    <property type="match status" value="1"/>
</dbReference>
<dbReference type="Gene3D" id="1.20.1560.10">
    <property type="entry name" value="ABC transporter type 1, transmembrane domain"/>
    <property type="match status" value="1"/>
</dbReference>
<feature type="transmembrane region" description="Helical" evidence="9">
    <location>
        <begin position="20"/>
        <end position="40"/>
    </location>
</feature>
<dbReference type="SMART" id="SM00382">
    <property type="entry name" value="AAA"/>
    <property type="match status" value="1"/>
</dbReference>
<feature type="domain" description="ABC transmembrane type-1" evidence="11">
    <location>
        <begin position="28"/>
        <end position="326"/>
    </location>
</feature>
<evidence type="ECO:0000256" key="6">
    <source>
        <dbReference type="ARBA" id="ARBA00022840"/>
    </source>
</evidence>
<dbReference type="InterPro" id="IPR036640">
    <property type="entry name" value="ABC1_TM_sf"/>
</dbReference>
<keyword evidence="3" id="KW-1003">Cell membrane</keyword>
<keyword evidence="14" id="KW-1185">Reference proteome</keyword>
<dbReference type="InterPro" id="IPR003439">
    <property type="entry name" value="ABC_transporter-like_ATP-bd"/>
</dbReference>
<dbReference type="Proteomes" id="UP000593591">
    <property type="component" value="Chromosome"/>
</dbReference>
<dbReference type="InterPro" id="IPR039421">
    <property type="entry name" value="Type_1_exporter"/>
</dbReference>
<dbReference type="SUPFAM" id="SSF52540">
    <property type="entry name" value="P-loop containing nucleoside triphosphate hydrolases"/>
    <property type="match status" value="1"/>
</dbReference>
<protein>
    <submittedName>
        <fullName evidence="13">ABC transporter ATP-binding protein</fullName>
    </submittedName>
    <submittedName>
        <fullName evidence="12">ATP-binding cassette subfamily B protein</fullName>
    </submittedName>
</protein>
<dbReference type="InterPro" id="IPR011527">
    <property type="entry name" value="ABC1_TM_dom"/>
</dbReference>
<dbReference type="SUPFAM" id="SSF90123">
    <property type="entry name" value="ABC transporter transmembrane region"/>
    <property type="match status" value="1"/>
</dbReference>
<evidence type="ECO:0000256" key="3">
    <source>
        <dbReference type="ARBA" id="ARBA00022475"/>
    </source>
</evidence>
<dbReference type="PROSITE" id="PS00211">
    <property type="entry name" value="ABC_TRANSPORTER_1"/>
    <property type="match status" value="1"/>
</dbReference>
<dbReference type="GO" id="GO:0005524">
    <property type="term" value="F:ATP binding"/>
    <property type="evidence" value="ECO:0007669"/>
    <property type="project" value="UniProtKB-KW"/>
</dbReference>
<evidence type="ECO:0000256" key="1">
    <source>
        <dbReference type="ARBA" id="ARBA00004651"/>
    </source>
</evidence>
<dbReference type="FunFam" id="3.40.50.300:FF:000221">
    <property type="entry name" value="Multidrug ABC transporter ATP-binding protein"/>
    <property type="match status" value="1"/>
</dbReference>
<keyword evidence="7 9" id="KW-1133">Transmembrane helix</keyword>
<feature type="transmembrane region" description="Helical" evidence="9">
    <location>
        <begin position="79"/>
        <end position="100"/>
    </location>
</feature>
<evidence type="ECO:0000313" key="14">
    <source>
        <dbReference type="Proteomes" id="UP000578697"/>
    </source>
</evidence>
<evidence type="ECO:0000256" key="7">
    <source>
        <dbReference type="ARBA" id="ARBA00022989"/>
    </source>
</evidence>
<sequence length="617" mass="70015">MSNAKNSTFRFGLHYYKKCIPAAILTQLMGFAATVADLFLPLLFEMFIDYVICSNTDGNTSIFSFLLQTEKYPVHSFRLFWHLAFFYIGLLLIRIILVYLKKLINQVIGLKLETTLRYKTYAKLMTLDSLTLSNFNSGELLQTINSDTIMYKDLFCKMIPTIIDSSFAMILSIVILAGMSPWLLLVPLLLTPVFMIELRRFKKLSRERYKEIRNCNSNMTLTVQENIEAVRLVRAFTNENLEEEKFSDANEKLKKAHLDQIALSAKFEAVFSSIKQAAYIGTIAVSSVLVLTGHFKIGFLVACSQYVMKIMNYVTQINNNFFQMQQQVVSGLKMLNFMNTQSKVQDTDAGITDEKNKMPSIRYENASLTLSGKKVLDKLNLQIPYGKKIGITGATGSGKSMMLEVLVRNYELSGGKIFINEKDSREYSLKELRSMFSYVFQEAFLFSNTIKSNIAYAEHGTDEQIITASRHAQAHDFISRLPEGYETIVGERGIGLSGGQKQRLSIARALMKNSPVLIFDDSTSALDVETEKKLLADVKKFYPEKTILISAHRLSSIKDCDEIIYMKDGNIAERGTFDELIKLNGHFAGVWKIQEMQHSSFVDFDSLAERSQPEGEK</sequence>
<dbReference type="AlphaFoldDB" id="A0A840SIQ3"/>
<dbReference type="RefSeq" id="WP_184652694.1">
    <property type="nucleotide sequence ID" value="NZ_JACHFR010000002.1"/>
</dbReference>
<name>A0A840SIQ3_9SPIR</name>
<reference evidence="12 14" key="2">
    <citation type="submission" date="2020-08" db="EMBL/GenBank/DDBJ databases">
        <title>Genomic Encyclopedia of Type Strains, Phase IV (KMG-IV): sequencing the most valuable type-strain genomes for metagenomic binning, comparative biology and taxonomic classification.</title>
        <authorList>
            <person name="Goeker M."/>
        </authorList>
    </citation>
    <scope>NUCLEOTIDE SEQUENCE [LARGE SCALE GENOMIC DNA]</scope>
    <source>
        <strain evidence="12 14">DSM 103679</strain>
    </source>
</reference>
<dbReference type="PANTHER" id="PTHR43394">
    <property type="entry name" value="ATP-DEPENDENT PERMEASE MDL1, MITOCHONDRIAL"/>
    <property type="match status" value="1"/>
</dbReference>
<evidence type="ECO:0000313" key="13">
    <source>
        <dbReference type="EMBL" id="QOS40834.1"/>
    </source>
</evidence>
<dbReference type="Proteomes" id="UP000578697">
    <property type="component" value="Unassembled WGS sequence"/>
</dbReference>
<dbReference type="EMBL" id="CP031517">
    <property type="protein sequence ID" value="QOS40834.1"/>
    <property type="molecule type" value="Genomic_DNA"/>
</dbReference>
<dbReference type="GO" id="GO:0005886">
    <property type="term" value="C:plasma membrane"/>
    <property type="evidence" value="ECO:0007669"/>
    <property type="project" value="UniProtKB-SubCell"/>
</dbReference>
<dbReference type="PANTHER" id="PTHR43394:SF1">
    <property type="entry name" value="ATP-BINDING CASSETTE SUB-FAMILY B MEMBER 10, MITOCHONDRIAL"/>
    <property type="match status" value="1"/>
</dbReference>
<evidence type="ECO:0000256" key="5">
    <source>
        <dbReference type="ARBA" id="ARBA00022741"/>
    </source>
</evidence>
<dbReference type="Pfam" id="PF00005">
    <property type="entry name" value="ABC_tran"/>
    <property type="match status" value="1"/>
</dbReference>
<proteinExistence type="predicted"/>
<organism evidence="12 14">
    <name type="scientific">Treponema rectale</name>
    <dbReference type="NCBI Taxonomy" id="744512"/>
    <lineage>
        <taxon>Bacteria</taxon>
        <taxon>Pseudomonadati</taxon>
        <taxon>Spirochaetota</taxon>
        <taxon>Spirochaetia</taxon>
        <taxon>Spirochaetales</taxon>
        <taxon>Treponemataceae</taxon>
        <taxon>Treponema</taxon>
    </lineage>
</organism>
<keyword evidence="5" id="KW-0547">Nucleotide-binding</keyword>
<dbReference type="InterPro" id="IPR027417">
    <property type="entry name" value="P-loop_NTPase"/>
</dbReference>
<evidence type="ECO:0000313" key="15">
    <source>
        <dbReference type="Proteomes" id="UP000593591"/>
    </source>
</evidence>